<evidence type="ECO:0000256" key="3">
    <source>
        <dbReference type="ARBA" id="ARBA00022792"/>
    </source>
</evidence>
<evidence type="ECO:0000256" key="5">
    <source>
        <dbReference type="ARBA" id="ARBA00023128"/>
    </source>
</evidence>
<dbReference type="GO" id="GO:0005525">
    <property type="term" value="F:GTP binding"/>
    <property type="evidence" value="ECO:0007669"/>
    <property type="project" value="UniProtKB-KW"/>
</dbReference>
<reference evidence="12" key="1">
    <citation type="submission" date="2015-12" db="EMBL/GenBank/DDBJ databases">
        <title>De novo transcriptome assembly of four potential Pierce s Disease insect vectors from Arizona vineyards.</title>
        <authorList>
            <person name="Tassone E.E."/>
        </authorList>
    </citation>
    <scope>NUCLEOTIDE SEQUENCE</scope>
</reference>
<evidence type="ECO:0000256" key="9">
    <source>
        <dbReference type="PIRNR" id="PIRNR006230"/>
    </source>
</evidence>
<keyword evidence="7" id="KW-0472">Membrane</keyword>
<dbReference type="PIRSF" id="PIRSF006230">
    <property type="entry name" value="MG442"/>
    <property type="match status" value="1"/>
</dbReference>
<evidence type="ECO:0000256" key="2">
    <source>
        <dbReference type="ARBA" id="ARBA00022741"/>
    </source>
</evidence>
<proteinExistence type="inferred from homology"/>
<dbReference type="PROSITE" id="PS51721">
    <property type="entry name" value="G_CP"/>
    <property type="match status" value="1"/>
</dbReference>
<evidence type="ECO:0000256" key="1">
    <source>
        <dbReference type="ARBA" id="ARBA00004443"/>
    </source>
</evidence>
<keyword evidence="5 9" id="KW-0496">Mitochondrion</keyword>
<feature type="binding site" evidence="10">
    <location>
        <begin position="82"/>
        <end position="85"/>
    </location>
    <ligand>
        <name>GTP</name>
        <dbReference type="ChEBI" id="CHEBI:37565"/>
    </ligand>
</feature>
<dbReference type="GO" id="GO:0032543">
    <property type="term" value="P:mitochondrial translation"/>
    <property type="evidence" value="ECO:0007669"/>
    <property type="project" value="TreeGrafter"/>
</dbReference>
<dbReference type="FunFam" id="1.10.1580.10:FF:000004">
    <property type="entry name" value="Mitochondrial GTPase 1"/>
    <property type="match status" value="1"/>
</dbReference>
<dbReference type="PANTHER" id="PTHR45782">
    <property type="entry name" value="MITOCHONDRIAL RIBOSOME-ASSOCIATED GTPASE 1"/>
    <property type="match status" value="1"/>
</dbReference>
<dbReference type="Gene3D" id="1.10.1580.10">
    <property type="match status" value="1"/>
</dbReference>
<evidence type="ECO:0000313" key="12">
    <source>
        <dbReference type="EMBL" id="JAS29912.1"/>
    </source>
</evidence>
<evidence type="ECO:0000256" key="6">
    <source>
        <dbReference type="ARBA" id="ARBA00023134"/>
    </source>
</evidence>
<comment type="similarity">
    <text evidence="9">Belongs to the TRAFAC class YlqF/YawG GTPase family. MTG1 subfamily.</text>
</comment>
<dbReference type="GO" id="GO:0003924">
    <property type="term" value="F:GTPase activity"/>
    <property type="evidence" value="ECO:0007669"/>
    <property type="project" value="TreeGrafter"/>
</dbReference>
<dbReference type="GO" id="GO:0005743">
    <property type="term" value="C:mitochondrial inner membrane"/>
    <property type="evidence" value="ECO:0007669"/>
    <property type="project" value="UniProtKB-SubCell"/>
</dbReference>
<dbReference type="SUPFAM" id="SSF52540">
    <property type="entry name" value="P-loop containing nucleoside triphosphate hydrolases"/>
    <property type="match status" value="1"/>
</dbReference>
<feature type="domain" description="CP-type G" evidence="11">
    <location>
        <begin position="33"/>
        <end position="210"/>
    </location>
</feature>
<dbReference type="InterPro" id="IPR016478">
    <property type="entry name" value="GTPase_MTG1"/>
</dbReference>
<accession>A0A1B6DW70</accession>
<dbReference type="CDD" id="cd01856">
    <property type="entry name" value="YlqF"/>
    <property type="match status" value="1"/>
</dbReference>
<sequence>MANIKHTINAAQNFRTKFQIPDKTILHWYPGHMSKGMQKMQNTLKTVDCIIEVHDARIPFSGRNPDFIKKLTGVRPHVLVYNKIDLAGYSYIGKLRSVLKFQGEPNVLFTNSKERNCKGIQQIVPLVSDLVSSVNRFNRNEELEYRIMVIGVPNVGKSSLINAIRNKFLKRANAAAVGAIAGITKSVSTRIKISDDPLIYILDTPGILTPSVPNVEVGMRLALCATIPDGIVGIENIADYLLYWLNKHKNFSYISYLGMKEPSDNIDEVLTVGAVNYNRMVKRKNENGQYMFYPDKMSTAHNFVDAFRRGIFGNFLLDLEKLETHCKY</sequence>
<evidence type="ECO:0000256" key="10">
    <source>
        <dbReference type="PIRSR" id="PIRSR006230-1"/>
    </source>
</evidence>
<dbReference type="AlphaFoldDB" id="A0A1B6DW70"/>
<comment type="subcellular location">
    <subcellularLocation>
        <location evidence="1">Mitochondrion inner membrane</location>
        <topology evidence="1">Peripheral membrane protein</topology>
        <orientation evidence="1">Matrix side</orientation>
    </subcellularLocation>
</comment>
<dbReference type="PANTHER" id="PTHR45782:SF4">
    <property type="entry name" value="MITOCHONDRIAL RIBOSOME-ASSOCIATED GTPASE 1"/>
    <property type="match status" value="1"/>
</dbReference>
<name>A0A1B6DW70_9HEMI</name>
<dbReference type="InterPro" id="IPR023179">
    <property type="entry name" value="GTP-bd_ortho_bundle_sf"/>
</dbReference>
<feature type="binding site" evidence="10">
    <location>
        <position position="206"/>
    </location>
    <ligand>
        <name>GTP</name>
        <dbReference type="ChEBI" id="CHEBI:37565"/>
    </ligand>
</feature>
<evidence type="ECO:0000259" key="11">
    <source>
        <dbReference type="PROSITE" id="PS51721"/>
    </source>
</evidence>
<dbReference type="PRINTS" id="PR00326">
    <property type="entry name" value="GTP1OBG"/>
</dbReference>
<evidence type="ECO:0000256" key="4">
    <source>
        <dbReference type="ARBA" id="ARBA00022946"/>
    </source>
</evidence>
<dbReference type="EMBL" id="GEDC01007386">
    <property type="protein sequence ID" value="JAS29912.1"/>
    <property type="molecule type" value="Transcribed_RNA"/>
</dbReference>
<keyword evidence="3" id="KW-0999">Mitochondrion inner membrane</keyword>
<comment type="function">
    <text evidence="8 9">Plays a role in the regulation of the mitochondrial ribosome assembly and of translational activity. Displays mitochondrial GTPase activity.</text>
</comment>
<feature type="binding site" evidence="10">
    <location>
        <begin position="154"/>
        <end position="159"/>
    </location>
    <ligand>
        <name>GTP</name>
        <dbReference type="ChEBI" id="CHEBI:37565"/>
    </ligand>
</feature>
<evidence type="ECO:0000256" key="8">
    <source>
        <dbReference type="ARBA" id="ARBA00045284"/>
    </source>
</evidence>
<dbReference type="InterPro" id="IPR030378">
    <property type="entry name" value="G_CP_dom"/>
</dbReference>
<dbReference type="FunFam" id="3.40.50.300:FF:000876">
    <property type="entry name" value="Mitochondrial GTPase 1"/>
    <property type="match status" value="1"/>
</dbReference>
<gene>
    <name evidence="12" type="ORF">g.238</name>
</gene>
<keyword evidence="2 9" id="KW-0547">Nucleotide-binding</keyword>
<evidence type="ECO:0000256" key="7">
    <source>
        <dbReference type="ARBA" id="ARBA00023136"/>
    </source>
</evidence>
<dbReference type="Pfam" id="PF01926">
    <property type="entry name" value="MMR_HSR1"/>
    <property type="match status" value="1"/>
</dbReference>
<protein>
    <recommendedName>
        <fullName evidence="9">Mitochondrial GTPase 1</fullName>
    </recommendedName>
</protein>
<dbReference type="InterPro" id="IPR006073">
    <property type="entry name" value="GTP-bd"/>
</dbReference>
<keyword evidence="4" id="KW-0809">Transit peptide</keyword>
<dbReference type="InterPro" id="IPR027417">
    <property type="entry name" value="P-loop_NTPase"/>
</dbReference>
<dbReference type="Gene3D" id="3.40.50.300">
    <property type="entry name" value="P-loop containing nucleotide triphosphate hydrolases"/>
    <property type="match status" value="1"/>
</dbReference>
<organism evidence="12">
    <name type="scientific">Clastoptera arizonana</name>
    <name type="common">Arizona spittle bug</name>
    <dbReference type="NCBI Taxonomy" id="38151"/>
    <lineage>
        <taxon>Eukaryota</taxon>
        <taxon>Metazoa</taxon>
        <taxon>Ecdysozoa</taxon>
        <taxon>Arthropoda</taxon>
        <taxon>Hexapoda</taxon>
        <taxon>Insecta</taxon>
        <taxon>Pterygota</taxon>
        <taxon>Neoptera</taxon>
        <taxon>Paraneoptera</taxon>
        <taxon>Hemiptera</taxon>
        <taxon>Auchenorrhyncha</taxon>
        <taxon>Cercopoidea</taxon>
        <taxon>Clastopteridae</taxon>
        <taxon>Clastoptera</taxon>
    </lineage>
</organism>
<keyword evidence="6 9" id="KW-0342">GTP-binding</keyword>